<evidence type="ECO:0000256" key="1">
    <source>
        <dbReference type="SAM" id="Phobius"/>
    </source>
</evidence>
<comment type="caution">
    <text evidence="2">The sequence shown here is derived from an EMBL/GenBank/DDBJ whole genome shotgun (WGS) entry which is preliminary data.</text>
</comment>
<keyword evidence="1" id="KW-0812">Transmembrane</keyword>
<evidence type="ECO:0000313" key="3">
    <source>
        <dbReference type="Proteomes" id="UP000001343"/>
    </source>
</evidence>
<dbReference type="AlphaFoldDB" id="A0AA87SX93"/>
<name>A0AA87SX93_9LEPT</name>
<proteinExistence type="predicted"/>
<reference evidence="2 3" key="1">
    <citation type="journal article" date="2014" name="Int. J. Syst. Evol. Microbiol.">
        <title>Leptospira mayottensis sp. nov., a pathogenic species of the genus Leptospira isolated from humans.</title>
        <authorList>
            <person name="Bourhy P."/>
            <person name="Collet L."/>
            <person name="Brisse S."/>
            <person name="Picardeau M."/>
        </authorList>
    </citation>
    <scope>NUCLEOTIDE SEQUENCE [LARGE SCALE GENOMIC DNA]</scope>
    <source>
        <strain evidence="2 3">200901122</strain>
    </source>
</reference>
<gene>
    <name evidence="2" type="ORF">LEP1GSC125_1458</name>
</gene>
<sequence>MRTSSLKSFFKTLKVKEVYRRKLNTIPMFLVSSLSAIFITFFQVFRQERGFLLAKSMIFLIEKNLTSLPTTSLCCDP</sequence>
<evidence type="ECO:0000313" key="2">
    <source>
        <dbReference type="EMBL" id="EKS00710.1"/>
    </source>
</evidence>
<dbReference type="Proteomes" id="UP000001343">
    <property type="component" value="Unassembled WGS sequence"/>
</dbReference>
<feature type="transmembrane region" description="Helical" evidence="1">
    <location>
        <begin position="26"/>
        <end position="45"/>
    </location>
</feature>
<organism evidence="2 3">
    <name type="scientific">Leptospira mayottensis 200901122</name>
    <dbReference type="NCBI Taxonomy" id="1193010"/>
    <lineage>
        <taxon>Bacteria</taxon>
        <taxon>Pseudomonadati</taxon>
        <taxon>Spirochaetota</taxon>
        <taxon>Spirochaetia</taxon>
        <taxon>Leptospirales</taxon>
        <taxon>Leptospiraceae</taxon>
        <taxon>Leptospira</taxon>
    </lineage>
</organism>
<protein>
    <submittedName>
        <fullName evidence="2">Uncharacterized protein</fullName>
    </submittedName>
</protein>
<keyword evidence="1" id="KW-0472">Membrane</keyword>
<accession>A0AA87SX93</accession>
<dbReference type="EMBL" id="AKWM02000030">
    <property type="protein sequence ID" value="EKS00710.1"/>
    <property type="molecule type" value="Genomic_DNA"/>
</dbReference>
<keyword evidence="1" id="KW-1133">Transmembrane helix</keyword>